<reference evidence="1 2" key="1">
    <citation type="submission" date="2017-02" db="EMBL/GenBank/DDBJ databases">
        <title>The complete genomic sequence of a novel cold adapted crude oil-degrading bacterium Planococcus qaidamina Y42.</title>
        <authorList>
            <person name="Yang R."/>
        </authorList>
    </citation>
    <scope>NUCLEOTIDE SEQUENCE [LARGE SCALE GENOMIC DNA]</scope>
    <source>
        <strain evidence="1 2">Y42</strain>
    </source>
</reference>
<evidence type="ECO:0000313" key="1">
    <source>
        <dbReference type="EMBL" id="AQQ52727.1"/>
    </source>
</evidence>
<proteinExistence type="predicted"/>
<sequence>MEGLDRFQLFLTEEPDGFMSLAEAIGSRSQELIDDLKHTTGAPTSAVASSVFMRRFGLFIAGQLYLLAHGQIWDGPPGAVRLKQTAHGIAFSADSRFIRKRKEEDLALVLKQQAAPVVESVRKAGHVSKLILWENIWGYVIWMYGMTDTEQAQADVQQLLDDDFWKPDMKKSHFRQFLNGKTLAESQQDYKRLTCCLYKELPDTDKCPYCPLAK</sequence>
<dbReference type="AlphaFoldDB" id="A0A1Q2KY57"/>
<evidence type="ECO:0008006" key="3">
    <source>
        <dbReference type="Google" id="ProtNLM"/>
    </source>
</evidence>
<gene>
    <name evidence="1" type="ORF">B0X71_06180</name>
</gene>
<dbReference type="OrthoDB" id="5870636at2"/>
<evidence type="ECO:0000313" key="2">
    <source>
        <dbReference type="Proteomes" id="UP000188184"/>
    </source>
</evidence>
<organism evidence="1 2">
    <name type="scientific">Planococcus lenghuensis</name>
    <dbReference type="NCBI Taxonomy" id="2213202"/>
    <lineage>
        <taxon>Bacteria</taxon>
        <taxon>Bacillati</taxon>
        <taxon>Bacillota</taxon>
        <taxon>Bacilli</taxon>
        <taxon>Bacillales</taxon>
        <taxon>Caryophanaceae</taxon>
        <taxon>Planococcus</taxon>
    </lineage>
</organism>
<dbReference type="KEGG" id="pmar:B0X71_06180"/>
<dbReference type="Proteomes" id="UP000188184">
    <property type="component" value="Chromosome"/>
</dbReference>
<accession>A0A1Q2KY57</accession>
<dbReference type="RefSeq" id="WP_077588607.1">
    <property type="nucleotide sequence ID" value="NZ_CP019640.1"/>
</dbReference>
<keyword evidence="2" id="KW-1185">Reference proteome</keyword>
<name>A0A1Q2KY57_9BACL</name>
<dbReference type="EMBL" id="CP019640">
    <property type="protein sequence ID" value="AQQ52727.1"/>
    <property type="molecule type" value="Genomic_DNA"/>
</dbReference>
<protein>
    <recommendedName>
        <fullName evidence="3">Aerobactin siderophore biosynthesis IucA/IucC-like C-terminal domain-containing protein</fullName>
    </recommendedName>
</protein>